<evidence type="ECO:0000256" key="1">
    <source>
        <dbReference type="PROSITE-ProRule" id="PRU00473"/>
    </source>
</evidence>
<dbReference type="NCBIfam" id="TIGR03349">
    <property type="entry name" value="IV_VI_DotU"/>
    <property type="match status" value="1"/>
</dbReference>
<dbReference type="Pfam" id="PF09850">
    <property type="entry name" value="DotU"/>
    <property type="match status" value="1"/>
</dbReference>
<evidence type="ECO:0000259" key="4">
    <source>
        <dbReference type="PROSITE" id="PS51123"/>
    </source>
</evidence>
<accession>A0A553H4S5</accession>
<dbReference type="InterPro" id="IPR006665">
    <property type="entry name" value="OmpA-like"/>
</dbReference>
<dbReference type="SUPFAM" id="SSF103088">
    <property type="entry name" value="OmpA-like"/>
    <property type="match status" value="1"/>
</dbReference>
<dbReference type="InterPro" id="IPR017732">
    <property type="entry name" value="T4/T6SS_DotU"/>
</dbReference>
<name>A0A553H4S5_9PSED</name>
<dbReference type="Proteomes" id="UP000315235">
    <property type="component" value="Unassembled WGS sequence"/>
</dbReference>
<dbReference type="NCBIfam" id="TIGR03350">
    <property type="entry name" value="type_VI_ompA"/>
    <property type="match status" value="1"/>
</dbReference>
<protein>
    <submittedName>
        <fullName evidence="5">DotU family type VI secretion system protein</fullName>
    </submittedName>
</protein>
<dbReference type="NCBIfam" id="NF038228">
    <property type="entry name" value="IcmH_DotU_IVB"/>
    <property type="match status" value="1"/>
</dbReference>
<dbReference type="Gene3D" id="3.30.1330.60">
    <property type="entry name" value="OmpA-like domain"/>
    <property type="match status" value="1"/>
</dbReference>
<gene>
    <name evidence="5" type="ORF">FM069_01770</name>
</gene>
<dbReference type="InterPro" id="IPR036737">
    <property type="entry name" value="OmpA-like_sf"/>
</dbReference>
<dbReference type="NCBIfam" id="NF005444">
    <property type="entry name" value="PRK07033.1"/>
    <property type="match status" value="1"/>
</dbReference>
<dbReference type="InterPro" id="IPR038522">
    <property type="entry name" value="T4/T6SS_DotU_sf"/>
</dbReference>
<evidence type="ECO:0000313" key="5">
    <source>
        <dbReference type="EMBL" id="TRX76773.1"/>
    </source>
</evidence>
<dbReference type="PANTHER" id="PTHR38033">
    <property type="entry name" value="MEMBRANE PROTEIN-RELATED"/>
    <property type="match status" value="1"/>
</dbReference>
<dbReference type="EMBL" id="VJOY01000001">
    <property type="protein sequence ID" value="TRX76773.1"/>
    <property type="molecule type" value="Genomic_DNA"/>
</dbReference>
<reference evidence="5 6" key="1">
    <citation type="submission" date="2019-07" db="EMBL/GenBank/DDBJ databases">
        <title>Pseudomonas mangiferae sp. nov., isolated from bark of mango tree in Thailand.</title>
        <authorList>
            <person name="Srisuk N."/>
            <person name="Anurat P."/>
        </authorList>
    </citation>
    <scope>NUCLEOTIDE SEQUENCE [LARGE SCALE GENOMIC DNA]</scope>
    <source>
        <strain evidence="5 6">DMKU_BBB3-04</strain>
    </source>
</reference>
<dbReference type="RefSeq" id="WP_143486501.1">
    <property type="nucleotide sequence ID" value="NZ_VJOY01000001.1"/>
</dbReference>
<organism evidence="5 6">
    <name type="scientific">Pseudomonas mangiferae</name>
    <dbReference type="NCBI Taxonomy" id="2593654"/>
    <lineage>
        <taxon>Bacteria</taxon>
        <taxon>Pseudomonadati</taxon>
        <taxon>Pseudomonadota</taxon>
        <taxon>Gammaproteobacteria</taxon>
        <taxon>Pseudomonadales</taxon>
        <taxon>Pseudomonadaceae</taxon>
        <taxon>Pseudomonas</taxon>
    </lineage>
</organism>
<keyword evidence="1 3" id="KW-0472">Membrane</keyword>
<feature type="transmembrane region" description="Helical" evidence="3">
    <location>
        <begin position="232"/>
        <end position="254"/>
    </location>
</feature>
<keyword evidence="6" id="KW-1185">Reference proteome</keyword>
<dbReference type="PROSITE" id="PS51123">
    <property type="entry name" value="OMPA_2"/>
    <property type="match status" value="1"/>
</dbReference>
<dbReference type="AlphaFoldDB" id="A0A553H4S5"/>
<evidence type="ECO:0000313" key="6">
    <source>
        <dbReference type="Proteomes" id="UP000315235"/>
    </source>
</evidence>
<feature type="region of interest" description="Disordered" evidence="2">
    <location>
        <begin position="1"/>
        <end position="46"/>
    </location>
</feature>
<dbReference type="Gene3D" id="1.25.40.590">
    <property type="entry name" value="Type IV / VI secretion system, DotU"/>
    <property type="match status" value="1"/>
</dbReference>
<dbReference type="InterPro" id="IPR017733">
    <property type="entry name" value="OmpA-like_dom_proteobacteria"/>
</dbReference>
<feature type="domain" description="OmpA-like" evidence="4">
    <location>
        <begin position="305"/>
        <end position="425"/>
    </location>
</feature>
<dbReference type="OrthoDB" id="345640at2"/>
<keyword evidence="3" id="KW-0812">Transmembrane</keyword>
<evidence type="ECO:0000256" key="3">
    <source>
        <dbReference type="SAM" id="Phobius"/>
    </source>
</evidence>
<sequence>MADIDPFNTGKDRTFVMPNPGGDAPSGSGTGERARAPEFDQPDVHSGSNPLVAAANPLLNLIYQIRTLVHNSEPARLRDFLAQEVRNFESRAKFEGISQEHLIAARYCLCTVLDETAAQTPWGGSGVWSRHSLLVTFHNETWGGEKFFQLLAKLAQSPMQHRDLLELMYYCISLGFEGRYRIISNGQSQLETLRRRLAEIIRDAKGERVSALSPHWEGVTHELPKVWRVLPVWVSAILGLLLGTAIYMVIAFYLSDRSDRTFAAIGALKLPEMPVVQRNTAPPVRFSRFLEPEIRAGLVSVRETPEQSTVTILGDGLFDSGSASVRSRYYPILQRIAEAIDETHGKVVVTGHSDDVPIRSVRFPSNWHLSMERATTVSSLLERFIQTSGRVSAQGRGSAEPAVPNTSAANRALNRRVEISVFASPADLQKEIR</sequence>
<evidence type="ECO:0000256" key="2">
    <source>
        <dbReference type="SAM" id="MobiDB-lite"/>
    </source>
</evidence>
<keyword evidence="3" id="KW-1133">Transmembrane helix</keyword>
<dbReference type="GO" id="GO:0016020">
    <property type="term" value="C:membrane"/>
    <property type="evidence" value="ECO:0007669"/>
    <property type="project" value="UniProtKB-UniRule"/>
</dbReference>
<proteinExistence type="predicted"/>
<comment type="caution">
    <text evidence="5">The sequence shown here is derived from an EMBL/GenBank/DDBJ whole genome shotgun (WGS) entry which is preliminary data.</text>
</comment>
<dbReference type="PANTHER" id="PTHR38033:SF1">
    <property type="entry name" value="DOTU FAMILY TYPE IV_VI SECRETION SYSTEM PROTEIN"/>
    <property type="match status" value="1"/>
</dbReference>
<dbReference type="Pfam" id="PF00691">
    <property type="entry name" value="OmpA"/>
    <property type="match status" value="1"/>
</dbReference>
<dbReference type="CDD" id="cd07185">
    <property type="entry name" value="OmpA_C-like"/>
    <property type="match status" value="1"/>
</dbReference>